<dbReference type="EMBL" id="CASHSV030000206">
    <property type="protein sequence ID" value="CAJ2652452.1"/>
    <property type="molecule type" value="Genomic_DNA"/>
</dbReference>
<evidence type="ECO:0000313" key="2">
    <source>
        <dbReference type="Proteomes" id="UP001177021"/>
    </source>
</evidence>
<keyword evidence="2" id="KW-1185">Reference proteome</keyword>
<proteinExistence type="predicted"/>
<name>A0ACB0K779_TRIPR</name>
<reference evidence="1" key="1">
    <citation type="submission" date="2023-10" db="EMBL/GenBank/DDBJ databases">
        <authorList>
            <person name="Rodriguez Cubillos JULIANA M."/>
            <person name="De Vega J."/>
        </authorList>
    </citation>
    <scope>NUCLEOTIDE SEQUENCE</scope>
</reference>
<comment type="caution">
    <text evidence="1">The sequence shown here is derived from an EMBL/GenBank/DDBJ whole genome shotgun (WGS) entry which is preliminary data.</text>
</comment>
<gene>
    <name evidence="1" type="ORF">MILVUS5_LOCUS19928</name>
</gene>
<sequence length="264" mass="29946">MVENKPVVEQLSEFNKIIDDLANIDVNLEDEDKAFHLLCALPKSLENLKDALLYGKEEQLSEFNKIIDDLANIDVNLEDEDKAFHLLCALPKSLENLKDALLYGKEGTITLDEVQSALRTKELTKLRDLRVDDSAEGLNVMRDRSENDSRGKGKKYGSKSRPKGDNGGKFRCFYCQDPGHFKKDCPQRRGSGSSSAHVAVDEEEGYESAGALIVTIEKFYVTRWKTWWIYRFKALVEESRFEVEVYQSGMAMKTLCGSNGDQAW</sequence>
<organism evidence="1 2">
    <name type="scientific">Trifolium pratense</name>
    <name type="common">Red clover</name>
    <dbReference type="NCBI Taxonomy" id="57577"/>
    <lineage>
        <taxon>Eukaryota</taxon>
        <taxon>Viridiplantae</taxon>
        <taxon>Streptophyta</taxon>
        <taxon>Embryophyta</taxon>
        <taxon>Tracheophyta</taxon>
        <taxon>Spermatophyta</taxon>
        <taxon>Magnoliopsida</taxon>
        <taxon>eudicotyledons</taxon>
        <taxon>Gunneridae</taxon>
        <taxon>Pentapetalae</taxon>
        <taxon>rosids</taxon>
        <taxon>fabids</taxon>
        <taxon>Fabales</taxon>
        <taxon>Fabaceae</taxon>
        <taxon>Papilionoideae</taxon>
        <taxon>50 kb inversion clade</taxon>
        <taxon>NPAAA clade</taxon>
        <taxon>Hologalegina</taxon>
        <taxon>IRL clade</taxon>
        <taxon>Trifolieae</taxon>
        <taxon>Trifolium</taxon>
    </lineage>
</organism>
<protein>
    <submittedName>
        <fullName evidence="1">Uncharacterized protein</fullName>
    </submittedName>
</protein>
<dbReference type="Proteomes" id="UP001177021">
    <property type="component" value="Unassembled WGS sequence"/>
</dbReference>
<evidence type="ECO:0000313" key="1">
    <source>
        <dbReference type="EMBL" id="CAJ2652452.1"/>
    </source>
</evidence>
<accession>A0ACB0K779</accession>